<dbReference type="SUPFAM" id="SSF51445">
    <property type="entry name" value="(Trans)glycosidases"/>
    <property type="match status" value="1"/>
</dbReference>
<organism evidence="5 6">
    <name type="scientific">Neocucurbitaria cava</name>
    <dbReference type="NCBI Taxonomy" id="798079"/>
    <lineage>
        <taxon>Eukaryota</taxon>
        <taxon>Fungi</taxon>
        <taxon>Dikarya</taxon>
        <taxon>Ascomycota</taxon>
        <taxon>Pezizomycotina</taxon>
        <taxon>Dothideomycetes</taxon>
        <taxon>Pleosporomycetidae</taxon>
        <taxon>Pleosporales</taxon>
        <taxon>Pleosporineae</taxon>
        <taxon>Cucurbitariaceae</taxon>
        <taxon>Neocucurbitaria</taxon>
    </lineage>
</organism>
<name>A0A9W8Y542_9PLEO</name>
<evidence type="ECO:0000313" key="6">
    <source>
        <dbReference type="Proteomes" id="UP001140560"/>
    </source>
</evidence>
<dbReference type="InterPro" id="IPR017853">
    <property type="entry name" value="GH"/>
</dbReference>
<reference evidence="5" key="1">
    <citation type="submission" date="2022-10" db="EMBL/GenBank/DDBJ databases">
        <title>Tapping the CABI collections for fungal endophytes: first genome assemblies for Collariella, Neodidymelliopsis, Ascochyta clinopodiicola, Didymella pomorum, Didymosphaeria variabile, Neocosmospora piperis and Neocucurbitaria cava.</title>
        <authorList>
            <person name="Hill R."/>
        </authorList>
    </citation>
    <scope>NUCLEOTIDE SEQUENCE</scope>
    <source>
        <strain evidence="5">IMI 356814</strain>
    </source>
</reference>
<feature type="compositionally biased region" description="Pro residues" evidence="3">
    <location>
        <begin position="57"/>
        <end position="72"/>
    </location>
</feature>
<dbReference type="Proteomes" id="UP001140560">
    <property type="component" value="Unassembled WGS sequence"/>
</dbReference>
<accession>A0A9W8Y542</accession>
<protein>
    <recommendedName>
        <fullName evidence="2">alpha-galactosidase</fullName>
        <ecNumber evidence="2">3.2.1.22</ecNumber>
    </recommendedName>
</protein>
<feature type="domain" description="Glycoside-hydrolase family GH114 TIM-barrel" evidence="4">
    <location>
        <begin position="83"/>
        <end position="327"/>
    </location>
</feature>
<dbReference type="PANTHER" id="PTHR35273:SF2">
    <property type="entry name" value="ALPHA-GALACTOSIDASE"/>
    <property type="match status" value="1"/>
</dbReference>
<dbReference type="InterPro" id="IPR013785">
    <property type="entry name" value="Aldolase_TIM"/>
</dbReference>
<evidence type="ECO:0000313" key="5">
    <source>
        <dbReference type="EMBL" id="KAJ4366248.1"/>
    </source>
</evidence>
<evidence type="ECO:0000256" key="1">
    <source>
        <dbReference type="ARBA" id="ARBA00001255"/>
    </source>
</evidence>
<dbReference type="PANTHER" id="PTHR35273">
    <property type="entry name" value="ALPHA-1,4 POLYGALACTOSAMINIDASE, PUTATIVE (AFU_ORTHOLOGUE AFUA_3G07890)-RELATED"/>
    <property type="match status" value="1"/>
</dbReference>
<proteinExistence type="predicted"/>
<comment type="catalytic activity">
    <reaction evidence="1">
        <text>Hydrolysis of terminal, non-reducing alpha-D-galactose residues in alpha-D-galactosides, including galactose oligosaccharides, galactomannans and galactolipids.</text>
        <dbReference type="EC" id="3.2.1.22"/>
    </reaction>
</comment>
<keyword evidence="6" id="KW-1185">Reference proteome</keyword>
<dbReference type="EMBL" id="JAPEUY010000014">
    <property type="protein sequence ID" value="KAJ4366248.1"/>
    <property type="molecule type" value="Genomic_DNA"/>
</dbReference>
<feature type="region of interest" description="Disordered" evidence="3">
    <location>
        <begin position="47"/>
        <end position="74"/>
    </location>
</feature>
<dbReference type="Gene3D" id="3.20.20.70">
    <property type="entry name" value="Aldolase class I"/>
    <property type="match status" value="1"/>
</dbReference>
<dbReference type="GO" id="GO:0004557">
    <property type="term" value="F:alpha-galactosidase activity"/>
    <property type="evidence" value="ECO:0007669"/>
    <property type="project" value="UniProtKB-EC"/>
</dbReference>
<dbReference type="EC" id="3.2.1.22" evidence="2"/>
<dbReference type="AlphaFoldDB" id="A0A9W8Y542"/>
<dbReference type="InterPro" id="IPR004352">
    <property type="entry name" value="GH114_TIM-barrel"/>
</dbReference>
<evidence type="ECO:0000256" key="2">
    <source>
        <dbReference type="ARBA" id="ARBA00012755"/>
    </source>
</evidence>
<gene>
    <name evidence="5" type="ORF">N0V83_007884</name>
</gene>
<evidence type="ECO:0000259" key="4">
    <source>
        <dbReference type="Pfam" id="PF03537"/>
    </source>
</evidence>
<sequence>MASEEKPSSRRPWSLRRKLVLGVLIALLIIGLALGLGLGLTIGRDDSDGDDDGDDNNPPPTTTVSPLPPPNTTFPWVPKVNDTWQIILAHPPLLSSSDTTTTPNVSIFDIDLFDTPAETIKQLHDLGKKVICYFSAGSYEDWRPDAGNFEPEDLGKGLDGWPGEKWLAVKSENVRKIIRSRVQMAKDKGCDGVDPDNVDGYQNDNGLDLTQDDSISFMSYLSSITAPLNLTMGLKNAGDIIPAVLPLVHFSVNEQCAQYGECTTFKPFIDAGKPVFHIEYPDGAGEGEVQTQGLQEDVVKKLCGKDGNAAGSEGFSTVLKKMELDGWVEYCDGNVQTTSVNETAGNHGGDSKRR</sequence>
<evidence type="ECO:0000256" key="3">
    <source>
        <dbReference type="SAM" id="MobiDB-lite"/>
    </source>
</evidence>
<comment type="caution">
    <text evidence="5">The sequence shown here is derived from an EMBL/GenBank/DDBJ whole genome shotgun (WGS) entry which is preliminary data.</text>
</comment>
<dbReference type="OrthoDB" id="2108802at2759"/>
<dbReference type="Pfam" id="PF03537">
    <property type="entry name" value="Glyco_hydro_114"/>
    <property type="match status" value="1"/>
</dbReference>